<feature type="region of interest" description="Disordered" evidence="1">
    <location>
        <begin position="114"/>
        <end position="136"/>
    </location>
</feature>
<proteinExistence type="predicted"/>
<name>A0AAV7LDN9_PLEWA</name>
<dbReference type="EMBL" id="JANPWB010000015">
    <property type="protein sequence ID" value="KAJ1089727.1"/>
    <property type="molecule type" value="Genomic_DNA"/>
</dbReference>
<keyword evidence="3" id="KW-1185">Reference proteome</keyword>
<sequence>MVKGPLPLFQARGAVRCTHPARGYQIQASAAAPSQTALPPAFPVCPGACFRTPWAPVHVADTNLPVVQGPLAPRAASAVGILPVESELGSAAPGSACHQLTSGQVSSALRRGVTSPAACRRSRQASTASGISGAPSNAGPLLAGRASAL</sequence>
<accession>A0AAV7LDN9</accession>
<evidence type="ECO:0000313" key="3">
    <source>
        <dbReference type="Proteomes" id="UP001066276"/>
    </source>
</evidence>
<reference evidence="2" key="1">
    <citation type="journal article" date="2022" name="bioRxiv">
        <title>Sequencing and chromosome-scale assembly of the giantPleurodeles waltlgenome.</title>
        <authorList>
            <person name="Brown T."/>
            <person name="Elewa A."/>
            <person name="Iarovenko S."/>
            <person name="Subramanian E."/>
            <person name="Araus A.J."/>
            <person name="Petzold A."/>
            <person name="Susuki M."/>
            <person name="Suzuki K.-i.T."/>
            <person name="Hayashi T."/>
            <person name="Toyoda A."/>
            <person name="Oliveira C."/>
            <person name="Osipova E."/>
            <person name="Leigh N.D."/>
            <person name="Simon A."/>
            <person name="Yun M.H."/>
        </authorList>
    </citation>
    <scope>NUCLEOTIDE SEQUENCE</scope>
    <source>
        <strain evidence="2">20211129_DDA</strain>
        <tissue evidence="2">Liver</tissue>
    </source>
</reference>
<organism evidence="2 3">
    <name type="scientific">Pleurodeles waltl</name>
    <name type="common">Iberian ribbed newt</name>
    <dbReference type="NCBI Taxonomy" id="8319"/>
    <lineage>
        <taxon>Eukaryota</taxon>
        <taxon>Metazoa</taxon>
        <taxon>Chordata</taxon>
        <taxon>Craniata</taxon>
        <taxon>Vertebrata</taxon>
        <taxon>Euteleostomi</taxon>
        <taxon>Amphibia</taxon>
        <taxon>Batrachia</taxon>
        <taxon>Caudata</taxon>
        <taxon>Salamandroidea</taxon>
        <taxon>Salamandridae</taxon>
        <taxon>Pleurodelinae</taxon>
        <taxon>Pleurodeles</taxon>
    </lineage>
</organism>
<gene>
    <name evidence="2" type="ORF">NDU88_002872</name>
</gene>
<dbReference type="AlphaFoldDB" id="A0AAV7LDN9"/>
<protein>
    <submittedName>
        <fullName evidence="2">Uncharacterized protein</fullName>
    </submittedName>
</protein>
<evidence type="ECO:0000256" key="1">
    <source>
        <dbReference type="SAM" id="MobiDB-lite"/>
    </source>
</evidence>
<evidence type="ECO:0000313" key="2">
    <source>
        <dbReference type="EMBL" id="KAJ1089727.1"/>
    </source>
</evidence>
<comment type="caution">
    <text evidence="2">The sequence shown here is derived from an EMBL/GenBank/DDBJ whole genome shotgun (WGS) entry which is preliminary data.</text>
</comment>
<dbReference type="Proteomes" id="UP001066276">
    <property type="component" value="Chromosome 11"/>
</dbReference>